<dbReference type="GeneID" id="18263631"/>
<reference evidence="2 3" key="1">
    <citation type="journal article" date="2014" name="Virology">
        <title>The complete genome sequence of the Alphaentomopoxvirus Anomala cuprea entomopoxvirus, including its terminal hairpin loop sequences, suggests a potentially unique mode of apoptosis inhibition and mode of DNA replication.</title>
        <authorList>
            <person name="Mitsuhashi W."/>
            <person name="Miyamoto K."/>
            <person name="Wada S."/>
        </authorList>
    </citation>
    <scope>NUCLEOTIDE SEQUENCE [LARGE SCALE GENOMIC DNA]</scope>
    <source>
        <strain evidence="2">CV6M</strain>
    </source>
</reference>
<dbReference type="InterPro" id="IPR018004">
    <property type="entry name" value="KilA/APSES_HTH"/>
</dbReference>
<proteinExistence type="predicted"/>
<evidence type="ECO:0000259" key="1">
    <source>
        <dbReference type="PROSITE" id="PS51301"/>
    </source>
</evidence>
<dbReference type="Proteomes" id="UP000174145">
    <property type="component" value="Segment"/>
</dbReference>
<evidence type="ECO:0000313" key="2">
    <source>
        <dbReference type="EMBL" id="BAO49562.1"/>
    </source>
</evidence>
<sequence length="93" mass="11096">MEEKYDITCICFELIKKRDNYEFHKALYGDFIIIMIRSDDYIDGYVNASKLCKDGGKRFHEWKKLKESRELISYYDKKMYNLGGADLPPPQKI</sequence>
<dbReference type="KEGG" id="vg:18263631"/>
<dbReference type="OrthoDB" id="23191at10239"/>
<dbReference type="PROSITE" id="PS51301">
    <property type="entry name" value="KILA_N"/>
    <property type="match status" value="1"/>
</dbReference>
<keyword evidence="3" id="KW-1185">Reference proteome</keyword>
<name>W6JJ08_9POXV</name>
<evidence type="ECO:0000313" key="3">
    <source>
        <dbReference type="Proteomes" id="UP000174145"/>
    </source>
</evidence>
<accession>W6JJ08</accession>
<dbReference type="Pfam" id="PF04383">
    <property type="entry name" value="KilA-N"/>
    <property type="match status" value="1"/>
</dbReference>
<dbReference type="EMBL" id="AP013055">
    <property type="protein sequence ID" value="BAO49562.1"/>
    <property type="molecule type" value="Genomic_DNA"/>
</dbReference>
<protein>
    <submittedName>
        <fullName evidence="2">KilA-N domain-containing protein</fullName>
    </submittedName>
</protein>
<feature type="domain" description="KilA-N" evidence="1">
    <location>
        <begin position="22"/>
        <end position="93"/>
    </location>
</feature>
<organism evidence="2 3">
    <name type="scientific">Alphaentomopoxvirus acuprea</name>
    <dbReference type="NCBI Taxonomy" id="62099"/>
    <lineage>
        <taxon>Viruses</taxon>
        <taxon>Varidnaviria</taxon>
        <taxon>Bamfordvirae</taxon>
        <taxon>Nucleocytoviricota</taxon>
        <taxon>Pokkesviricetes</taxon>
        <taxon>Chitovirales</taxon>
        <taxon>Poxviridae</taxon>
        <taxon>Entomopoxvirinae</taxon>
        <taxon>Alphaentomopoxvirus</taxon>
    </lineage>
</organism>
<dbReference type="InterPro" id="IPR017880">
    <property type="entry name" value="KilA_N"/>
</dbReference>
<dbReference type="RefSeq" id="YP_009001675.1">
    <property type="nucleotide sequence ID" value="NC_023426.1"/>
</dbReference>